<proteinExistence type="inferred from homology"/>
<dbReference type="GeneID" id="19268605"/>
<evidence type="ECO:0000256" key="2">
    <source>
        <dbReference type="ARBA" id="ARBA00038115"/>
    </source>
</evidence>
<dbReference type="InParanoid" id="W3XJD3"/>
<dbReference type="SUPFAM" id="SSF53474">
    <property type="entry name" value="alpha/beta-Hydrolases"/>
    <property type="match status" value="1"/>
</dbReference>
<keyword evidence="1" id="KW-0378">Hydrolase</keyword>
<keyword evidence="5" id="KW-1185">Reference proteome</keyword>
<dbReference type="GO" id="GO:0016787">
    <property type="term" value="F:hydrolase activity"/>
    <property type="evidence" value="ECO:0007669"/>
    <property type="project" value="UniProtKB-KW"/>
</dbReference>
<organism evidence="4 5">
    <name type="scientific">Pestalotiopsis fici (strain W106-1 / CGMCC3.15140)</name>
    <dbReference type="NCBI Taxonomy" id="1229662"/>
    <lineage>
        <taxon>Eukaryota</taxon>
        <taxon>Fungi</taxon>
        <taxon>Dikarya</taxon>
        <taxon>Ascomycota</taxon>
        <taxon>Pezizomycotina</taxon>
        <taxon>Sordariomycetes</taxon>
        <taxon>Xylariomycetidae</taxon>
        <taxon>Amphisphaeriales</taxon>
        <taxon>Sporocadaceae</taxon>
        <taxon>Pestalotiopsis</taxon>
    </lineage>
</organism>
<evidence type="ECO:0000313" key="5">
    <source>
        <dbReference type="Proteomes" id="UP000030651"/>
    </source>
</evidence>
<dbReference type="Pfam" id="PF12697">
    <property type="entry name" value="Abhydrolase_6"/>
    <property type="match status" value="1"/>
</dbReference>
<feature type="domain" description="AB hydrolase-1" evidence="3">
    <location>
        <begin position="168"/>
        <end position="331"/>
    </location>
</feature>
<accession>W3XJD3</accession>
<dbReference type="HOGENOM" id="CLU_034451_1_0_1"/>
<dbReference type="Proteomes" id="UP000030651">
    <property type="component" value="Unassembled WGS sequence"/>
</dbReference>
<dbReference type="RefSeq" id="XP_007830364.1">
    <property type="nucleotide sequence ID" value="XM_007832173.1"/>
</dbReference>
<evidence type="ECO:0000256" key="1">
    <source>
        <dbReference type="ARBA" id="ARBA00022801"/>
    </source>
</evidence>
<evidence type="ECO:0000259" key="3">
    <source>
        <dbReference type="Pfam" id="PF12697"/>
    </source>
</evidence>
<comment type="similarity">
    <text evidence="2">Belongs to the AB hydrolase superfamily. FUS2 hydrolase family.</text>
</comment>
<dbReference type="PANTHER" id="PTHR22946:SF13">
    <property type="entry name" value="ALPHA_BETA HYDROLASE PSOB"/>
    <property type="match status" value="1"/>
</dbReference>
<dbReference type="InterPro" id="IPR050261">
    <property type="entry name" value="FrsA_esterase"/>
</dbReference>
<dbReference type="Gene3D" id="1.20.1440.110">
    <property type="entry name" value="acylaminoacyl peptidase"/>
    <property type="match status" value="1"/>
</dbReference>
<protein>
    <recommendedName>
        <fullName evidence="3">AB hydrolase-1 domain-containing protein</fullName>
    </recommendedName>
</protein>
<sequence>MNKLSEDPNFHYEALRSLGLARYGGSDVAEQLAILPKIKPGDPESWYEEWEALAQRVLSSANEDNGKIPMSPTSLCDMYFRASHYFFVADFFIHGNQADPRLRQSFDLWRKYFDKANALLPVPGQHAVVKTGNGFDVPIIIYQAPPQATVVAAGSSSSQSPPRPTLLVGGGFDSNYEETYHAFAVPALDRGYNVIIYEGPGQPSLLHTQKVGFIAEWEKVVSPILDYIEEQQAKSQLSFIDFKKIGLIGWSLGGYLSARAAAFEPRLAAVMCIDGVWSFQDCIGQIFPDAMAAFRRGDREACDAAFEKDYTQNTNRRWFHDHAKFSFQRQSAFEILQITDKMSLDGGIAEKIKIPALIAEALDDIFFAGQPERVAQTIGANAYLVSFGDKHAASAHCHSGAFSYANAKIMDWFGHVTR</sequence>
<dbReference type="PANTHER" id="PTHR22946">
    <property type="entry name" value="DIENELACTONE HYDROLASE DOMAIN-CONTAINING PROTEIN-RELATED"/>
    <property type="match status" value="1"/>
</dbReference>
<dbReference type="eggNOG" id="ENOG502QPTG">
    <property type="taxonomic scope" value="Eukaryota"/>
</dbReference>
<evidence type="ECO:0000313" key="4">
    <source>
        <dbReference type="EMBL" id="ETS85567.1"/>
    </source>
</evidence>
<dbReference type="AlphaFoldDB" id="W3XJD3"/>
<dbReference type="InterPro" id="IPR029058">
    <property type="entry name" value="AB_hydrolase_fold"/>
</dbReference>
<name>W3XJD3_PESFW</name>
<dbReference type="KEGG" id="pfy:PFICI_03592"/>
<dbReference type="EMBL" id="KI912110">
    <property type="protein sequence ID" value="ETS85567.1"/>
    <property type="molecule type" value="Genomic_DNA"/>
</dbReference>
<dbReference type="Gene3D" id="3.40.50.1820">
    <property type="entry name" value="alpha/beta hydrolase"/>
    <property type="match status" value="1"/>
</dbReference>
<dbReference type="InterPro" id="IPR000073">
    <property type="entry name" value="AB_hydrolase_1"/>
</dbReference>
<reference evidence="5" key="1">
    <citation type="journal article" date="2015" name="BMC Genomics">
        <title>Genomic and transcriptomic analysis of the endophytic fungus Pestalotiopsis fici reveals its lifestyle and high potential for synthesis of natural products.</title>
        <authorList>
            <person name="Wang X."/>
            <person name="Zhang X."/>
            <person name="Liu L."/>
            <person name="Xiang M."/>
            <person name="Wang W."/>
            <person name="Sun X."/>
            <person name="Che Y."/>
            <person name="Guo L."/>
            <person name="Liu G."/>
            <person name="Guo L."/>
            <person name="Wang C."/>
            <person name="Yin W.B."/>
            <person name="Stadler M."/>
            <person name="Zhang X."/>
            <person name="Liu X."/>
        </authorList>
    </citation>
    <scope>NUCLEOTIDE SEQUENCE [LARGE SCALE GENOMIC DNA]</scope>
    <source>
        <strain evidence="5">W106-1 / CGMCC3.15140</strain>
    </source>
</reference>
<gene>
    <name evidence="4" type="ORF">PFICI_03592</name>
</gene>
<dbReference type="OMA" id="CEASEDM"/>
<dbReference type="OrthoDB" id="249703at2759"/>